<dbReference type="NCBIfam" id="TIGR01640">
    <property type="entry name" value="F_box_assoc_1"/>
    <property type="match status" value="1"/>
</dbReference>
<accession>A0A2G2V1J1</accession>
<protein>
    <recommendedName>
        <fullName evidence="1">F-box domain-containing protein</fullName>
    </recommendedName>
</protein>
<gene>
    <name evidence="2" type="ORF">CQW23_33621</name>
</gene>
<feature type="domain" description="F-box" evidence="1">
    <location>
        <begin position="434"/>
        <end position="474"/>
    </location>
</feature>
<evidence type="ECO:0000313" key="3">
    <source>
        <dbReference type="Proteomes" id="UP000224567"/>
    </source>
</evidence>
<dbReference type="InterPro" id="IPR036047">
    <property type="entry name" value="F-box-like_dom_sf"/>
</dbReference>
<dbReference type="EMBL" id="MLFT02000635">
    <property type="protein sequence ID" value="PHT26768.1"/>
    <property type="molecule type" value="Genomic_DNA"/>
</dbReference>
<dbReference type="SMART" id="SM00256">
    <property type="entry name" value="FBOX"/>
    <property type="match status" value="3"/>
</dbReference>
<dbReference type="Pfam" id="PF08268">
    <property type="entry name" value="FBA_3"/>
    <property type="match status" value="1"/>
</dbReference>
<dbReference type="Pfam" id="PF00646">
    <property type="entry name" value="F-box"/>
    <property type="match status" value="3"/>
</dbReference>
<feature type="domain" description="F-box" evidence="1">
    <location>
        <begin position="113"/>
        <end position="153"/>
    </location>
</feature>
<dbReference type="PANTHER" id="PTHR31672">
    <property type="entry name" value="BNACNNG10540D PROTEIN"/>
    <property type="match status" value="1"/>
</dbReference>
<sequence>MKHSEINKMDVGGTMEILSRLPVESLLRFKCVSKFWMALISESYFKLKYLNRAKNDQNSQRFLVSQWSSLYFSSLSSVQRVEEVPKLDCPSNAELWRCFLYCLKRVMKHSFPLQEEIIMEILSRLPVRSLLRFKCISKCWMTLISEPYFTLKHRNCAKNDQNSQKILEHEFSLYCSSLSSVHHIEEVQKLDCPSNGKPWRRCKLYCCYDSLVLIGVLNYRDKTNRLLLWNPSTRESIVLPDQKISLERRWCTWGLGYDSVSDDYKILKIDLESCSEILALRSGSWRLTNNYPIGNRPDLLCTESLVFVHEAFHWIDNITRSTVTALSISSEVYTEIPLPEKILSIYDHKFWVMKDYGVTESWAELFTISGPGFLSVIPKYRFADGVVLLCYRNRGLRTVLRTSKAPLELRPQSDFSQTGKKVVKHLEKIKQMDLQEEIIMDTLSRLPVQSLLRFECVSKFWMTLISQPYFTTKHFNHGKHNQSFDKMLLLNREYSFHCSSLSSDQLFEDV</sequence>
<comment type="caution">
    <text evidence="2">The sequence shown here is derived from an EMBL/GenBank/DDBJ whole genome shotgun (WGS) entry which is preliminary data.</text>
</comment>
<dbReference type="AlphaFoldDB" id="A0A2G2V1J1"/>
<keyword evidence="3" id="KW-1185">Reference proteome</keyword>
<dbReference type="InterPro" id="IPR001810">
    <property type="entry name" value="F-box_dom"/>
</dbReference>
<feature type="domain" description="F-box" evidence="1">
    <location>
        <begin position="9"/>
        <end position="49"/>
    </location>
</feature>
<dbReference type="PANTHER" id="PTHR31672:SF13">
    <property type="entry name" value="F-BOX PROTEIN CPR30-LIKE"/>
    <property type="match status" value="1"/>
</dbReference>
<dbReference type="SUPFAM" id="SSF81383">
    <property type="entry name" value="F-box domain"/>
    <property type="match status" value="3"/>
</dbReference>
<reference evidence="2 3" key="1">
    <citation type="journal article" date="2017" name="Genome Biol.">
        <title>New reference genome sequences of hot pepper reveal the massive evolution of plant disease-resistance genes by retroduplication.</title>
        <authorList>
            <person name="Kim S."/>
            <person name="Park J."/>
            <person name="Yeom S.I."/>
            <person name="Kim Y.M."/>
            <person name="Seo E."/>
            <person name="Kim K.T."/>
            <person name="Kim M.S."/>
            <person name="Lee J.M."/>
            <person name="Cheong K."/>
            <person name="Shin H.S."/>
            <person name="Kim S.B."/>
            <person name="Han K."/>
            <person name="Lee J."/>
            <person name="Park M."/>
            <person name="Lee H.A."/>
            <person name="Lee H.Y."/>
            <person name="Lee Y."/>
            <person name="Oh S."/>
            <person name="Lee J.H."/>
            <person name="Choi E."/>
            <person name="Choi E."/>
            <person name="Lee S.E."/>
            <person name="Jeon J."/>
            <person name="Kim H."/>
            <person name="Choi G."/>
            <person name="Song H."/>
            <person name="Lee J."/>
            <person name="Lee S.C."/>
            <person name="Kwon J.K."/>
            <person name="Lee H.Y."/>
            <person name="Koo N."/>
            <person name="Hong Y."/>
            <person name="Kim R.W."/>
            <person name="Kang W.H."/>
            <person name="Huh J.H."/>
            <person name="Kang B.C."/>
            <person name="Yang T.J."/>
            <person name="Lee Y.H."/>
            <person name="Bennetzen J.L."/>
            <person name="Choi D."/>
        </authorList>
    </citation>
    <scope>NUCLEOTIDE SEQUENCE [LARGE SCALE GENOMIC DNA]</scope>
    <source>
        <strain evidence="3">cv. PBC81</strain>
    </source>
</reference>
<organism evidence="2 3">
    <name type="scientific">Capsicum baccatum</name>
    <name type="common">Peruvian pepper</name>
    <dbReference type="NCBI Taxonomy" id="33114"/>
    <lineage>
        <taxon>Eukaryota</taxon>
        <taxon>Viridiplantae</taxon>
        <taxon>Streptophyta</taxon>
        <taxon>Embryophyta</taxon>
        <taxon>Tracheophyta</taxon>
        <taxon>Spermatophyta</taxon>
        <taxon>Magnoliopsida</taxon>
        <taxon>eudicotyledons</taxon>
        <taxon>Gunneridae</taxon>
        <taxon>Pentapetalae</taxon>
        <taxon>asterids</taxon>
        <taxon>lamiids</taxon>
        <taxon>Solanales</taxon>
        <taxon>Solanaceae</taxon>
        <taxon>Solanoideae</taxon>
        <taxon>Capsiceae</taxon>
        <taxon>Capsicum</taxon>
    </lineage>
</organism>
<dbReference type="Proteomes" id="UP000224567">
    <property type="component" value="Unassembled WGS sequence"/>
</dbReference>
<dbReference type="OrthoDB" id="591557at2759"/>
<dbReference type="InterPro" id="IPR013187">
    <property type="entry name" value="F-box-assoc_dom_typ3"/>
</dbReference>
<proteinExistence type="predicted"/>
<reference evidence="3" key="2">
    <citation type="journal article" date="2017" name="J. Anim. Genet.">
        <title>Multiple reference genome sequences of hot pepper reveal the massive evolution of plant disease resistance genes by retroduplication.</title>
        <authorList>
            <person name="Kim S."/>
            <person name="Park J."/>
            <person name="Yeom S.-I."/>
            <person name="Kim Y.-M."/>
            <person name="Seo E."/>
            <person name="Kim K.-T."/>
            <person name="Kim M.-S."/>
            <person name="Lee J.M."/>
            <person name="Cheong K."/>
            <person name="Shin H.-S."/>
            <person name="Kim S.-B."/>
            <person name="Han K."/>
            <person name="Lee J."/>
            <person name="Park M."/>
            <person name="Lee H.-A."/>
            <person name="Lee H.-Y."/>
            <person name="Lee Y."/>
            <person name="Oh S."/>
            <person name="Lee J.H."/>
            <person name="Choi E."/>
            <person name="Choi E."/>
            <person name="Lee S.E."/>
            <person name="Jeon J."/>
            <person name="Kim H."/>
            <person name="Choi G."/>
            <person name="Song H."/>
            <person name="Lee J."/>
            <person name="Lee S.-C."/>
            <person name="Kwon J.-K."/>
            <person name="Lee H.-Y."/>
            <person name="Koo N."/>
            <person name="Hong Y."/>
            <person name="Kim R.W."/>
            <person name="Kang W.-H."/>
            <person name="Huh J.H."/>
            <person name="Kang B.-C."/>
            <person name="Yang T.-J."/>
            <person name="Lee Y.-H."/>
            <person name="Bennetzen J.L."/>
            <person name="Choi D."/>
        </authorList>
    </citation>
    <scope>NUCLEOTIDE SEQUENCE [LARGE SCALE GENOMIC DNA]</scope>
    <source>
        <strain evidence="3">cv. PBC81</strain>
    </source>
</reference>
<dbReference type="Gene3D" id="1.20.1280.50">
    <property type="match status" value="2"/>
</dbReference>
<evidence type="ECO:0000313" key="2">
    <source>
        <dbReference type="EMBL" id="PHT26768.1"/>
    </source>
</evidence>
<evidence type="ECO:0000259" key="1">
    <source>
        <dbReference type="SMART" id="SM00256"/>
    </source>
</evidence>
<dbReference type="InterPro" id="IPR017451">
    <property type="entry name" value="F-box-assoc_interact_dom"/>
</dbReference>
<name>A0A2G2V1J1_CAPBA</name>
<dbReference type="InterPro" id="IPR050796">
    <property type="entry name" value="SCF_F-box_component"/>
</dbReference>